<dbReference type="Gene3D" id="1.10.10.10">
    <property type="entry name" value="Winged helix-like DNA-binding domain superfamily/Winged helix DNA-binding domain"/>
    <property type="match status" value="1"/>
</dbReference>
<evidence type="ECO:0000313" key="13">
    <source>
        <dbReference type="Proteomes" id="UP000594261"/>
    </source>
</evidence>
<dbReference type="Gene3D" id="3.40.50.300">
    <property type="entry name" value="P-loop containing nucleotide triphosphate hydrolases"/>
    <property type="match status" value="1"/>
</dbReference>
<dbReference type="SMART" id="SM00369">
    <property type="entry name" value="LRR_TYP"/>
    <property type="match status" value="2"/>
</dbReference>
<keyword evidence="2" id="KW-0677">Repeat</keyword>
<dbReference type="Gene3D" id="3.80.10.10">
    <property type="entry name" value="Ribonuclease Inhibitor"/>
    <property type="match status" value="2"/>
</dbReference>
<keyword evidence="3" id="KW-0547">Nucleotide-binding</keyword>
<proteinExistence type="predicted"/>
<dbReference type="Pfam" id="PF25019">
    <property type="entry name" value="LRR_R13L1-DRL21"/>
    <property type="match status" value="1"/>
</dbReference>
<dbReference type="InterPro" id="IPR001611">
    <property type="entry name" value="Leu-rich_rpt"/>
</dbReference>
<evidence type="ECO:0000256" key="5">
    <source>
        <dbReference type="ARBA" id="ARBA00022840"/>
    </source>
</evidence>
<dbReference type="InterPro" id="IPR042197">
    <property type="entry name" value="Apaf_helical"/>
</dbReference>
<dbReference type="PANTHER" id="PTHR36766:SF51">
    <property type="entry name" value="DISEASE RESISTANCE RPP13-LIKE PROTEIN 1"/>
    <property type="match status" value="1"/>
</dbReference>
<keyword evidence="5" id="KW-0067">ATP-binding</keyword>
<evidence type="ECO:0000259" key="7">
    <source>
        <dbReference type="Pfam" id="PF00931"/>
    </source>
</evidence>
<feature type="domain" description="Disease resistance N-terminal" evidence="8">
    <location>
        <begin position="27"/>
        <end position="93"/>
    </location>
</feature>
<evidence type="ECO:0000259" key="8">
    <source>
        <dbReference type="Pfam" id="PF18052"/>
    </source>
</evidence>
<dbReference type="PANTHER" id="PTHR36766">
    <property type="entry name" value="PLANT BROAD-SPECTRUM MILDEW RESISTANCE PROTEIN RPW8"/>
    <property type="match status" value="1"/>
</dbReference>
<dbReference type="GO" id="GO:0051707">
    <property type="term" value="P:response to other organism"/>
    <property type="evidence" value="ECO:0007669"/>
    <property type="project" value="UniProtKB-ARBA"/>
</dbReference>
<feature type="chain" id="PRO_5029476710" evidence="6">
    <location>
        <begin position="23"/>
        <end position="1099"/>
    </location>
</feature>
<dbReference type="InterPro" id="IPR002182">
    <property type="entry name" value="NB-ARC"/>
</dbReference>
<sequence length="1099" mass="123662">MVLTTFGSLASALSGLLKVVDSGPFKEFFAGDKDLIDKLKIELLTADAVLSDAEEKQITNPKVKEWLNELKHAAYDADDLLDKATTAYLKLKKKIEANYIKGKAKATSEEFKKRISVLVPFYAGVIDGLRKILERLQNLATRRDLLHLKGSARVKPPPRCQTTSLLDESAVFGRDKDKEELMACLLGGTAQESGIPVIAIVGIPGVGKTTLAQLLYNDSRVEEHFSGGRAWVHVSEELDVFKVTRTIFESVDSKNCHVTDLNVLQVSLKTTLSGKRFLLVLDDIWNENFFDWDLLSAPLKAGACGSRIIVTTRNQGVASIMRAITTHHLPQLSDECCQKLFEKYAFGTSNPDDHPDLKSIGHDIAKKCQGLPLAAKTLGALLYSKLEAKQWCRILNSKIWDLPNDKNSILPALRLSYNHLHPHLKQCFAYCSIFSKGHKFEKEKLILMWMAEGFLQQPNGEETIEEIGEKYFLELLSRSFFQASTHKKPYYLMHDLVIDLAQFVSGEFCFKLQENQDHKQIPEKARHLAWLMNGLDVDKKFEALLDAKSLRTLILLVSSNTQKPPALHTIISEKNLSTQLRVLSLPDKGIITLPEVANLQHLRYLDLSNTSITNLPPTTCSLYNMQTLLLSNCSRLSELPEEIEKLTNLRHLDVRRSTQITKLPPNFGKLKNLQMLTNFLVGEPNGQSSKISELGGLSCLRGELSISRLENVDNEEQASKADLKSKNYLCKLEFSWNTTNTSYDRALKVLENLEPHTNLEKLTIKKYSGSKFPNWLSEVNFPNMVILELTNCSFCGSLPSLGNLSSLQQLYISEMNRLELVNFGSHGDDGSGNLPFRSLKVLSFIRLPSWTTLTCDSEFPSLQELTIRDCEKLMGKFPDDAYLPCLQDLKLVNCPKFSIFSGEGMLIDSFRQMHILETLSEQLCRLTSLEELQITSLSISLLSNIPILGNGLSGLTSLKELHIRNCKMPAELPNLQSLVITDCKELEEWSLYRMELPTCSETTNGCGGEKEFSKESWLPDTLTSLCINIRPRKQCGSHGMESLTDFEITGKYNEEWSFPEEGIPLRISSIPVLEKLVKRFQHLTSLKRLEIKCSMSIQA</sequence>
<dbReference type="InterPro" id="IPR041118">
    <property type="entry name" value="Rx_N"/>
</dbReference>
<evidence type="ECO:0000259" key="9">
    <source>
        <dbReference type="Pfam" id="PF23559"/>
    </source>
</evidence>
<dbReference type="Pfam" id="PF18052">
    <property type="entry name" value="Rx_N"/>
    <property type="match status" value="1"/>
</dbReference>
<keyword evidence="4" id="KW-0611">Plant defense</keyword>
<dbReference type="GO" id="GO:0006952">
    <property type="term" value="P:defense response"/>
    <property type="evidence" value="ECO:0007669"/>
    <property type="project" value="UniProtKB-KW"/>
</dbReference>
<evidence type="ECO:0000259" key="11">
    <source>
        <dbReference type="Pfam" id="PF25019"/>
    </source>
</evidence>
<dbReference type="SUPFAM" id="SSF52540">
    <property type="entry name" value="P-loop containing nucleoside triphosphate hydrolases"/>
    <property type="match status" value="1"/>
</dbReference>
<keyword evidence="6" id="KW-0732">Signal</keyword>
<dbReference type="InterPro" id="IPR003591">
    <property type="entry name" value="Leu-rich_rpt_typical-subtyp"/>
</dbReference>
<evidence type="ECO:0000256" key="3">
    <source>
        <dbReference type="ARBA" id="ARBA00022741"/>
    </source>
</evidence>
<reference evidence="12 13" key="1">
    <citation type="journal article" date="2016" name="G3 (Bethesda)">
        <title>First Draft Assembly and Annotation of the Genome of a California Endemic Oak Quercus lobata Nee (Fagaceae).</title>
        <authorList>
            <person name="Sork V.L."/>
            <person name="Fitz-Gibbon S.T."/>
            <person name="Puiu D."/>
            <person name="Crepeau M."/>
            <person name="Gugger P.F."/>
            <person name="Sherman R."/>
            <person name="Stevens K."/>
            <person name="Langley C.H."/>
            <person name="Pellegrini M."/>
            <person name="Salzberg S.L."/>
        </authorList>
    </citation>
    <scope>NUCLEOTIDE SEQUENCE [LARGE SCALE GENOMIC DNA]</scope>
    <source>
        <strain evidence="12 13">cv. SW786</strain>
    </source>
</reference>
<dbReference type="PROSITE" id="PS51450">
    <property type="entry name" value="LRR"/>
    <property type="match status" value="1"/>
</dbReference>
<protein>
    <submittedName>
        <fullName evidence="12">Uncharacterized protein</fullName>
    </submittedName>
</protein>
<dbReference type="OMA" id="NESECWR"/>
<dbReference type="EnsemblPlants" id="QL04p011739:mrna">
    <property type="protein sequence ID" value="QL04p011739:mrna:CDS:1"/>
    <property type="gene ID" value="QL04p011739"/>
</dbReference>
<organism evidence="12 13">
    <name type="scientific">Quercus lobata</name>
    <name type="common">Valley oak</name>
    <dbReference type="NCBI Taxonomy" id="97700"/>
    <lineage>
        <taxon>Eukaryota</taxon>
        <taxon>Viridiplantae</taxon>
        <taxon>Streptophyta</taxon>
        <taxon>Embryophyta</taxon>
        <taxon>Tracheophyta</taxon>
        <taxon>Spermatophyta</taxon>
        <taxon>Magnoliopsida</taxon>
        <taxon>eudicotyledons</taxon>
        <taxon>Gunneridae</taxon>
        <taxon>Pentapetalae</taxon>
        <taxon>rosids</taxon>
        <taxon>fabids</taxon>
        <taxon>Fagales</taxon>
        <taxon>Fagaceae</taxon>
        <taxon>Quercus</taxon>
    </lineage>
</organism>
<dbReference type="InParanoid" id="A0A7N2LD04"/>
<dbReference type="Proteomes" id="UP000594261">
    <property type="component" value="Chromosome 4"/>
</dbReference>
<dbReference type="SUPFAM" id="SSF52058">
    <property type="entry name" value="L domain-like"/>
    <property type="match status" value="2"/>
</dbReference>
<dbReference type="Pfam" id="PF25013">
    <property type="entry name" value="LRR_Zer-1"/>
    <property type="match status" value="1"/>
</dbReference>
<feature type="signal peptide" evidence="6">
    <location>
        <begin position="1"/>
        <end position="22"/>
    </location>
</feature>
<keyword evidence="13" id="KW-1185">Reference proteome</keyword>
<keyword evidence="1" id="KW-0433">Leucine-rich repeat</keyword>
<dbReference type="Pfam" id="PF23559">
    <property type="entry name" value="WHD_DRP"/>
    <property type="match status" value="1"/>
</dbReference>
<evidence type="ECO:0000256" key="1">
    <source>
        <dbReference type="ARBA" id="ARBA00022614"/>
    </source>
</evidence>
<dbReference type="InterPro" id="IPR058922">
    <property type="entry name" value="WHD_DRP"/>
</dbReference>
<evidence type="ECO:0000313" key="12">
    <source>
        <dbReference type="EnsemblPlants" id="QL04p011739:mrna:CDS:1"/>
    </source>
</evidence>
<dbReference type="Gramene" id="QL04p011739:mrna">
    <property type="protein sequence ID" value="QL04p011739:mrna:CDS:1"/>
    <property type="gene ID" value="QL04p011739"/>
</dbReference>
<dbReference type="PRINTS" id="PR00364">
    <property type="entry name" value="DISEASERSIST"/>
</dbReference>
<feature type="domain" description="Zer-1-like leucine-rich repeats region" evidence="10">
    <location>
        <begin position="597"/>
        <end position="662"/>
    </location>
</feature>
<dbReference type="FunFam" id="1.10.10.10:FF:000322">
    <property type="entry name" value="Probable disease resistance protein At1g63360"/>
    <property type="match status" value="1"/>
</dbReference>
<feature type="domain" description="R13L1/DRL21-like LRR repeat region" evidence="11">
    <location>
        <begin position="691"/>
        <end position="815"/>
    </location>
</feature>
<dbReference type="GO" id="GO:0043531">
    <property type="term" value="F:ADP binding"/>
    <property type="evidence" value="ECO:0007669"/>
    <property type="project" value="InterPro"/>
</dbReference>
<dbReference type="InterPro" id="IPR056845">
    <property type="entry name" value="LRR_Zer-1"/>
</dbReference>
<dbReference type="InterPro" id="IPR027417">
    <property type="entry name" value="P-loop_NTPase"/>
</dbReference>
<dbReference type="InterPro" id="IPR032675">
    <property type="entry name" value="LRR_dom_sf"/>
</dbReference>
<evidence type="ECO:0000256" key="4">
    <source>
        <dbReference type="ARBA" id="ARBA00022821"/>
    </source>
</evidence>
<evidence type="ECO:0000256" key="6">
    <source>
        <dbReference type="SAM" id="SignalP"/>
    </source>
</evidence>
<feature type="domain" description="NB-ARC" evidence="7">
    <location>
        <begin position="176"/>
        <end position="347"/>
    </location>
</feature>
<dbReference type="InterPro" id="IPR036388">
    <property type="entry name" value="WH-like_DNA-bd_sf"/>
</dbReference>
<dbReference type="AlphaFoldDB" id="A0A7N2LD04"/>
<dbReference type="InterPro" id="IPR056789">
    <property type="entry name" value="LRR_R13L1-DRL21"/>
</dbReference>
<dbReference type="FunCoup" id="A0A7N2LD04">
    <property type="interactions" value="454"/>
</dbReference>
<dbReference type="EMBL" id="LRBV02000004">
    <property type="status" value="NOT_ANNOTATED_CDS"/>
    <property type="molecule type" value="Genomic_DNA"/>
</dbReference>
<dbReference type="GO" id="GO:0005524">
    <property type="term" value="F:ATP binding"/>
    <property type="evidence" value="ECO:0007669"/>
    <property type="project" value="UniProtKB-KW"/>
</dbReference>
<evidence type="ECO:0000256" key="2">
    <source>
        <dbReference type="ARBA" id="ARBA00022737"/>
    </source>
</evidence>
<dbReference type="Gene3D" id="1.20.5.4130">
    <property type="match status" value="1"/>
</dbReference>
<reference evidence="12" key="2">
    <citation type="submission" date="2021-01" db="UniProtKB">
        <authorList>
            <consortium name="EnsemblPlants"/>
        </authorList>
    </citation>
    <scope>IDENTIFICATION</scope>
</reference>
<dbReference type="FunFam" id="3.40.50.300:FF:001091">
    <property type="entry name" value="Probable disease resistance protein At1g61300"/>
    <property type="match status" value="1"/>
</dbReference>
<feature type="domain" description="Disease resistance protein winged helix" evidence="9">
    <location>
        <begin position="433"/>
        <end position="501"/>
    </location>
</feature>
<accession>A0A7N2LD04</accession>
<dbReference type="Pfam" id="PF00931">
    <property type="entry name" value="NB-ARC"/>
    <property type="match status" value="1"/>
</dbReference>
<dbReference type="Gene3D" id="1.10.8.430">
    <property type="entry name" value="Helical domain of apoptotic protease-activating factors"/>
    <property type="match status" value="1"/>
</dbReference>
<name>A0A7N2LD04_QUELO</name>
<evidence type="ECO:0000259" key="10">
    <source>
        <dbReference type="Pfam" id="PF25013"/>
    </source>
</evidence>